<evidence type="ECO:0000313" key="3">
    <source>
        <dbReference type="Proteomes" id="UP000011096"/>
    </source>
</evidence>
<sequence>MVVASAFVTILMAVAVAAAPHHSDLVARDCRTFTEDNRVAVLTCNIPTSYATPSCGNGQTVNVQSYTQLVTKPGDNNTTCRITYQCCTK</sequence>
<dbReference type="RefSeq" id="XP_031891966.1">
    <property type="nucleotide sequence ID" value="XM_032026588.1"/>
</dbReference>
<dbReference type="Proteomes" id="UP000011096">
    <property type="component" value="Unassembled WGS sequence"/>
</dbReference>
<evidence type="ECO:0000256" key="1">
    <source>
        <dbReference type="SAM" id="SignalP"/>
    </source>
</evidence>
<feature type="chain" id="PRO_5029608346" evidence="1">
    <location>
        <begin position="19"/>
        <end position="89"/>
    </location>
</feature>
<name>A0A7J6J350_COLFN</name>
<feature type="signal peptide" evidence="1">
    <location>
        <begin position="1"/>
        <end position="18"/>
    </location>
</feature>
<reference evidence="2 3" key="1">
    <citation type="submission" date="2012-08" db="EMBL/GenBank/DDBJ databases">
        <authorList>
            <person name="Gan P.H.P."/>
            <person name="Ikeda K."/>
            <person name="Irieda H."/>
            <person name="Narusaka M."/>
            <person name="O'Connell R.J."/>
            <person name="Narusaka Y."/>
            <person name="Takano Y."/>
            <person name="Kubo Y."/>
            <person name="Shirasu K."/>
        </authorList>
    </citation>
    <scope>NUCLEOTIDE SEQUENCE [LARGE SCALE GENOMIC DNA]</scope>
    <source>
        <strain evidence="2 3">Nara gc5</strain>
    </source>
</reference>
<dbReference type="GeneID" id="43610725"/>
<evidence type="ECO:0000313" key="2">
    <source>
        <dbReference type="EMBL" id="KAF4484245.1"/>
    </source>
</evidence>
<organism evidence="2 3">
    <name type="scientific">Colletotrichum fructicola (strain Nara gc5)</name>
    <name type="common">Anthracnose fungus</name>
    <name type="synonym">Colletotrichum gloeosporioides (strain Nara gc5)</name>
    <dbReference type="NCBI Taxonomy" id="1213859"/>
    <lineage>
        <taxon>Eukaryota</taxon>
        <taxon>Fungi</taxon>
        <taxon>Dikarya</taxon>
        <taxon>Ascomycota</taxon>
        <taxon>Pezizomycotina</taxon>
        <taxon>Sordariomycetes</taxon>
        <taxon>Hypocreomycetidae</taxon>
        <taxon>Glomerellales</taxon>
        <taxon>Glomerellaceae</taxon>
        <taxon>Colletotrichum</taxon>
        <taxon>Colletotrichum gloeosporioides species complex</taxon>
    </lineage>
</organism>
<comment type="caution">
    <text evidence="2">The sequence shown here is derived from an EMBL/GenBank/DDBJ whole genome shotgun (WGS) entry which is preliminary data.</text>
</comment>
<dbReference type="AlphaFoldDB" id="A0A7J6J350"/>
<keyword evidence="3" id="KW-1185">Reference proteome</keyword>
<dbReference type="InParanoid" id="A0A7J6J350"/>
<reference evidence="2 3" key="2">
    <citation type="submission" date="2020-04" db="EMBL/GenBank/DDBJ databases">
        <title>Genome sequencing and assembly of multiple isolates from the Colletotrichum gloeosporioides species complex.</title>
        <authorList>
            <person name="Gan P."/>
            <person name="Shirasu K."/>
        </authorList>
    </citation>
    <scope>NUCLEOTIDE SEQUENCE [LARGE SCALE GENOMIC DNA]</scope>
    <source>
        <strain evidence="2 3">Nara gc5</strain>
    </source>
</reference>
<dbReference type="OrthoDB" id="10275554at2759"/>
<gene>
    <name evidence="2" type="ORF">CGGC5_v008373</name>
</gene>
<keyword evidence="1" id="KW-0732">Signal</keyword>
<dbReference type="EMBL" id="ANPB02000004">
    <property type="protein sequence ID" value="KAF4484245.1"/>
    <property type="molecule type" value="Genomic_DNA"/>
</dbReference>
<protein>
    <submittedName>
        <fullName evidence="2">Uncharacterized protein</fullName>
    </submittedName>
</protein>
<accession>A0A7J6J350</accession>
<proteinExistence type="predicted"/>